<evidence type="ECO:0000313" key="9">
    <source>
        <dbReference type="Proteomes" id="UP001341840"/>
    </source>
</evidence>
<feature type="coiled-coil region" evidence="5">
    <location>
        <begin position="23"/>
        <end position="50"/>
    </location>
</feature>
<gene>
    <name evidence="8" type="ORF">PIB30_005002</name>
</gene>
<dbReference type="Gene3D" id="3.40.395.10">
    <property type="entry name" value="Adenoviral Proteinase, Chain A"/>
    <property type="match status" value="1"/>
</dbReference>
<sequence length="417" mass="47666">MKAIHNHALLTNDGALGLLCRILEHLQKEKENMSTMMNGQNEKIESLKEMLADQRYSLASVLRSLTAHRQLLELLAANKEPISSKKAPRSRRSRVVTKEDYFGTAKTPSPNGNSCAIGDPALKSSSRQQRILDFDDEDSSDGPLEVRRRGPGSSFTYFSHVAHNMDGVELPMCIHVIFPPPHNMEFTGMELAVAAYIFGLNFPKSDIMVLDEHCLGSRGVLRTLCPREQLVDDVLKLVVGMCTKRFDASAALKRWWLPTTFQQIELNQSTYYPETLGYIKRKFMGYADNLFKIYVPLYKDNHWYLMIIDFHKKELVYLDSMKVESAKKARKDHMLFVDCGVYVAQWMIQAHLWSDYNIEVVDDETRMRLALDLVMGRHNTIRTDIGCMALNKWDRLCRRAARRAGRRNPTGTSNPSA</sequence>
<dbReference type="PROSITE" id="PS50600">
    <property type="entry name" value="ULP_PROTEASE"/>
    <property type="match status" value="1"/>
</dbReference>
<accession>A0ABU6Y0H2</accession>
<dbReference type="InterPro" id="IPR038765">
    <property type="entry name" value="Papain-like_cys_pep_sf"/>
</dbReference>
<keyword evidence="9" id="KW-1185">Reference proteome</keyword>
<evidence type="ECO:0000256" key="5">
    <source>
        <dbReference type="SAM" id="Coils"/>
    </source>
</evidence>
<organism evidence="8 9">
    <name type="scientific">Stylosanthes scabra</name>
    <dbReference type="NCBI Taxonomy" id="79078"/>
    <lineage>
        <taxon>Eukaryota</taxon>
        <taxon>Viridiplantae</taxon>
        <taxon>Streptophyta</taxon>
        <taxon>Embryophyta</taxon>
        <taxon>Tracheophyta</taxon>
        <taxon>Spermatophyta</taxon>
        <taxon>Magnoliopsida</taxon>
        <taxon>eudicotyledons</taxon>
        <taxon>Gunneridae</taxon>
        <taxon>Pentapetalae</taxon>
        <taxon>rosids</taxon>
        <taxon>fabids</taxon>
        <taxon>Fabales</taxon>
        <taxon>Fabaceae</taxon>
        <taxon>Papilionoideae</taxon>
        <taxon>50 kb inversion clade</taxon>
        <taxon>dalbergioids sensu lato</taxon>
        <taxon>Dalbergieae</taxon>
        <taxon>Pterocarpus clade</taxon>
        <taxon>Stylosanthes</taxon>
    </lineage>
</organism>
<comment type="caution">
    <text evidence="8">The sequence shown here is derived from an EMBL/GenBank/DDBJ whole genome shotgun (WGS) entry which is preliminary data.</text>
</comment>
<keyword evidence="3" id="KW-0378">Hydrolase</keyword>
<evidence type="ECO:0000256" key="6">
    <source>
        <dbReference type="SAM" id="MobiDB-lite"/>
    </source>
</evidence>
<comment type="similarity">
    <text evidence="1">Belongs to the peptidase C48 family.</text>
</comment>
<evidence type="ECO:0000256" key="1">
    <source>
        <dbReference type="ARBA" id="ARBA00005234"/>
    </source>
</evidence>
<name>A0ABU6Y0H2_9FABA</name>
<dbReference type="Proteomes" id="UP001341840">
    <property type="component" value="Unassembled WGS sequence"/>
</dbReference>
<dbReference type="PANTHER" id="PTHR12606">
    <property type="entry name" value="SENTRIN/SUMO-SPECIFIC PROTEASE"/>
    <property type="match status" value="1"/>
</dbReference>
<dbReference type="InterPro" id="IPR003653">
    <property type="entry name" value="Peptidase_C48_C"/>
</dbReference>
<keyword evidence="5" id="KW-0175">Coiled coil</keyword>
<evidence type="ECO:0000256" key="2">
    <source>
        <dbReference type="ARBA" id="ARBA00022670"/>
    </source>
</evidence>
<feature type="region of interest" description="Disordered" evidence="6">
    <location>
        <begin position="82"/>
        <end position="120"/>
    </location>
</feature>
<proteinExistence type="inferred from homology"/>
<keyword evidence="2" id="KW-0645">Protease</keyword>
<evidence type="ECO:0000259" key="7">
    <source>
        <dbReference type="PROSITE" id="PS50600"/>
    </source>
</evidence>
<dbReference type="EMBL" id="JASCZI010241665">
    <property type="protein sequence ID" value="MED6203997.1"/>
    <property type="molecule type" value="Genomic_DNA"/>
</dbReference>
<dbReference type="PANTHER" id="PTHR12606:SF1">
    <property type="entry name" value="UBIQUITIN-LIKE-SPECIFIC PROTEASE 1A"/>
    <property type="match status" value="1"/>
</dbReference>
<feature type="compositionally biased region" description="Basic residues" evidence="6">
    <location>
        <begin position="86"/>
        <end position="95"/>
    </location>
</feature>
<dbReference type="SUPFAM" id="SSF54001">
    <property type="entry name" value="Cysteine proteinases"/>
    <property type="match status" value="1"/>
</dbReference>
<keyword evidence="4" id="KW-0788">Thiol protease</keyword>
<evidence type="ECO:0000256" key="4">
    <source>
        <dbReference type="ARBA" id="ARBA00022807"/>
    </source>
</evidence>
<reference evidence="8 9" key="1">
    <citation type="journal article" date="2023" name="Plants (Basel)">
        <title>Bridging the Gap: Combining Genomics and Transcriptomics Approaches to Understand Stylosanthes scabra, an Orphan Legume from the Brazilian Caatinga.</title>
        <authorList>
            <person name="Ferreira-Neto J.R.C."/>
            <person name="da Silva M.D."/>
            <person name="Binneck E."/>
            <person name="de Melo N.F."/>
            <person name="da Silva R.H."/>
            <person name="de Melo A.L.T.M."/>
            <person name="Pandolfi V."/>
            <person name="Bustamante F.O."/>
            <person name="Brasileiro-Vidal A.C."/>
            <person name="Benko-Iseppon A.M."/>
        </authorList>
    </citation>
    <scope>NUCLEOTIDE SEQUENCE [LARGE SCALE GENOMIC DNA]</scope>
    <source>
        <tissue evidence="8">Leaves</tissue>
    </source>
</reference>
<dbReference type="Pfam" id="PF02902">
    <property type="entry name" value="Peptidase_C48"/>
    <property type="match status" value="1"/>
</dbReference>
<evidence type="ECO:0000313" key="8">
    <source>
        <dbReference type="EMBL" id="MED6203997.1"/>
    </source>
</evidence>
<feature type="domain" description="Ubiquitin-like protease family profile" evidence="7">
    <location>
        <begin position="200"/>
        <end position="350"/>
    </location>
</feature>
<protein>
    <recommendedName>
        <fullName evidence="7">Ubiquitin-like protease family profile domain-containing protein</fullName>
    </recommendedName>
</protein>
<evidence type="ECO:0000256" key="3">
    <source>
        <dbReference type="ARBA" id="ARBA00022801"/>
    </source>
</evidence>